<dbReference type="AlphaFoldDB" id="A0A5C6CWW4"/>
<accession>A0A5C6CWW4</accession>
<proteinExistence type="predicted"/>
<comment type="caution">
    <text evidence="1">The sequence shown here is derived from an EMBL/GenBank/DDBJ whole genome shotgun (WGS) entry which is preliminary data.</text>
</comment>
<dbReference type="OrthoDB" id="276165at2"/>
<reference evidence="1 2" key="1">
    <citation type="submission" date="2019-02" db="EMBL/GenBank/DDBJ databases">
        <title>Deep-cultivation of Planctomycetes and their phenomic and genomic characterization uncovers novel biology.</title>
        <authorList>
            <person name="Wiegand S."/>
            <person name="Jogler M."/>
            <person name="Boedeker C."/>
            <person name="Pinto D."/>
            <person name="Vollmers J."/>
            <person name="Rivas-Marin E."/>
            <person name="Kohn T."/>
            <person name="Peeters S.H."/>
            <person name="Heuer A."/>
            <person name="Rast P."/>
            <person name="Oberbeckmann S."/>
            <person name="Bunk B."/>
            <person name="Jeske O."/>
            <person name="Meyerdierks A."/>
            <person name="Storesund J.E."/>
            <person name="Kallscheuer N."/>
            <person name="Luecker S."/>
            <person name="Lage O.M."/>
            <person name="Pohl T."/>
            <person name="Merkel B.J."/>
            <person name="Hornburger P."/>
            <person name="Mueller R.-W."/>
            <person name="Bruemmer F."/>
            <person name="Labrenz M."/>
            <person name="Spormann A.M."/>
            <person name="Op Den Camp H."/>
            <person name="Overmann J."/>
            <person name="Amann R."/>
            <person name="Jetten M.S.M."/>
            <person name="Mascher T."/>
            <person name="Medema M.H."/>
            <person name="Devos D.P."/>
            <person name="Kaster A.-K."/>
            <person name="Ovreas L."/>
            <person name="Rohde M."/>
            <person name="Galperin M.Y."/>
            <person name="Jogler C."/>
        </authorList>
    </citation>
    <scope>NUCLEOTIDE SEQUENCE [LARGE SCALE GENOMIC DNA]</scope>
    <source>
        <strain evidence="1 2">Pla144</strain>
    </source>
</reference>
<dbReference type="EMBL" id="SJPS01000002">
    <property type="protein sequence ID" value="TWU28224.1"/>
    <property type="molecule type" value="Genomic_DNA"/>
</dbReference>
<evidence type="ECO:0008006" key="3">
    <source>
        <dbReference type="Google" id="ProtNLM"/>
    </source>
</evidence>
<dbReference type="CDD" id="cd16377">
    <property type="entry name" value="23S_rRNA_IVP_like"/>
    <property type="match status" value="1"/>
</dbReference>
<dbReference type="PANTHER" id="PTHR38471:SF2">
    <property type="entry name" value="FOUR HELIX BUNDLE PROTEIN"/>
    <property type="match status" value="1"/>
</dbReference>
<dbReference type="PANTHER" id="PTHR38471">
    <property type="entry name" value="FOUR HELIX BUNDLE PROTEIN"/>
    <property type="match status" value="1"/>
</dbReference>
<evidence type="ECO:0000313" key="1">
    <source>
        <dbReference type="EMBL" id="TWU28224.1"/>
    </source>
</evidence>
<gene>
    <name evidence="1" type="ORF">Pla144_15110</name>
</gene>
<name>A0A5C6CWW4_9BACT</name>
<evidence type="ECO:0000313" key="2">
    <source>
        <dbReference type="Proteomes" id="UP000318437"/>
    </source>
</evidence>
<keyword evidence="2" id="KW-1185">Reference proteome</keyword>
<dbReference type="InterPro" id="IPR036583">
    <property type="entry name" value="23S_rRNA_IVS_sf"/>
</dbReference>
<sequence>MGSDIRSHHDLKVWQLGMDLTEKIYTLTNSFPREEMYGLTSQLRRAASSIPANIAEGNGRDSTREYLHHLSFAVGSLCEVETFLQLSLRLKYGNSKHIQELMNLLAEEGRMLRGLQKSLMSNLNNSNL</sequence>
<dbReference type="NCBIfam" id="TIGR02436">
    <property type="entry name" value="four helix bundle protein"/>
    <property type="match status" value="1"/>
</dbReference>
<dbReference type="InterPro" id="IPR012657">
    <property type="entry name" value="23S_rRNA-intervening_sequence"/>
</dbReference>
<dbReference type="RefSeq" id="WP_146449458.1">
    <property type="nucleotide sequence ID" value="NZ_SJPS01000002.1"/>
</dbReference>
<protein>
    <recommendedName>
        <fullName evidence="3">Four helix bundle protein</fullName>
    </recommendedName>
</protein>
<organism evidence="1 2">
    <name type="scientific">Bythopirellula polymerisocia</name>
    <dbReference type="NCBI Taxonomy" id="2528003"/>
    <lineage>
        <taxon>Bacteria</taxon>
        <taxon>Pseudomonadati</taxon>
        <taxon>Planctomycetota</taxon>
        <taxon>Planctomycetia</taxon>
        <taxon>Pirellulales</taxon>
        <taxon>Lacipirellulaceae</taxon>
        <taxon>Bythopirellula</taxon>
    </lineage>
</organism>
<dbReference type="SUPFAM" id="SSF158446">
    <property type="entry name" value="IVS-encoded protein-like"/>
    <property type="match status" value="1"/>
</dbReference>
<dbReference type="Gene3D" id="1.20.1440.60">
    <property type="entry name" value="23S rRNA-intervening sequence"/>
    <property type="match status" value="1"/>
</dbReference>
<dbReference type="Proteomes" id="UP000318437">
    <property type="component" value="Unassembled WGS sequence"/>
</dbReference>
<dbReference type="Pfam" id="PF05635">
    <property type="entry name" value="23S_rRNA_IVP"/>
    <property type="match status" value="1"/>
</dbReference>